<dbReference type="PROSITE" id="PS50297">
    <property type="entry name" value="ANK_REP_REGION"/>
    <property type="match status" value="2"/>
</dbReference>
<feature type="repeat" description="ANK" evidence="2">
    <location>
        <begin position="897"/>
        <end position="926"/>
    </location>
</feature>
<keyword evidence="1" id="KW-0677">Repeat</keyword>
<dbReference type="PROSITE" id="PS50088">
    <property type="entry name" value="ANK_REPEAT"/>
    <property type="match status" value="2"/>
</dbReference>
<feature type="domain" description="Nephrocystin 3-like N-terminal" evidence="4">
    <location>
        <begin position="241"/>
        <end position="411"/>
    </location>
</feature>
<dbReference type="Pfam" id="PF14479">
    <property type="entry name" value="HeLo"/>
    <property type="match status" value="1"/>
</dbReference>
<keyword evidence="2" id="KW-0040">ANK repeat</keyword>
<dbReference type="SUPFAM" id="SSF52540">
    <property type="entry name" value="P-loop containing nucleoside triphosphate hydrolases"/>
    <property type="match status" value="1"/>
</dbReference>
<dbReference type="InterPro" id="IPR038305">
    <property type="entry name" value="HeLo_sf"/>
</dbReference>
<dbReference type="InterPro" id="IPR002110">
    <property type="entry name" value="Ankyrin_rpt"/>
</dbReference>
<evidence type="ECO:0000313" key="5">
    <source>
        <dbReference type="EMBL" id="CAI4218956.1"/>
    </source>
</evidence>
<sequence length="1404" mass="156822">MADIALGVVGLAGIYGAILQALEHVGAAISASSDLCLLDTHLNTARASLSSWGERVGLCSDGSLDHEHHPIFDDEVRLREVQRAMAAIKQVAGQLQRNLDKYKSLTATPGHAKTGALEALRDKARLGGSAAKRFRWAAWDKKNFESSLEQMLSLISLLYDIVPVQDLALLGMSANLLKLLNTTKGMLHDAYMRPACHSFSNQLTTNEHCREFDYSCPNRHNTFRRSCEAFYANASSKAAPDTCQWILQDEDVKRWLDPQPEAQGPPPPNPPHIWLYSKHAGVGKTVAVAKLISTLKATDKTVGYFFCTHETSSLHVVDGIVKTWIHQLSRVAGWDHVEAAMESAEKGEPVDLWATLRALVTQLPPVYLIIDGIDEVQDQQVKYQGGVRTSFLKRLRQELSSSAARVLIMSRYEPDIEEALSTTADIKVVARQQVTSRLTSLSPEVQDKLVTEVVEKADGLFILLVSLLDPLEDGMSESRVRTMLSESIGGPKAATILDQAYGIWLNRILTLSDSDTRLMCLSILFWLLFSCRPLEVGEMLDALKFDLDEPSQRWRAPEILHESDFRAKLLRHFGGYSCFRMPQRAAEYVQGIASLSSDRDIPKWLQYRDHRSANTHITKSCLHYMMQSELDKYPALQVPSSVFHKGYEYDAGFYDRLRAKAPFYDYCAEFWTRHMDLACPRPGVAMCFDISPEMLEGKAGTSSAKALLTVMNAVTFDYARQADRVFGYDNPSVPSRLFNWYFWRDHLFGAYGYNRRALRLQSRLSHALRLRSASLAALIVDHGADINFLMPNRLTTYQQWTARVGRDSFLFMYVLRNHFGGNFKLKQPDQAIHFVFGNVSFQSPGTAWINPLRAKALLLGNNLQETVTYWRVETEHGGQLLRAMISHGQDVNNKSLLGPSAIHSAAVLGHTAALRILISNDADANIGAWLRPTSTLIGQAWEVCQTVFEMLQELLPSGQLSHGRVFGHLLEVIEQASGWEGTHRESVLKLLLSEDALAANSAGWISRERIHMATRIDLVDKVQALLKEGANPNLSGPWYGTPLFVACYTGNMDMVRLLLEHADINLPAKSRILRLELDASFTWSGLWRKSLRNPASAYTPLQAAAYRGHYDVVKLLLDSGAEINANAGNAGTALYFAVLGARFKHEGDLREAERQGGGQVDYWVKKRKALHETHLKIVTLLLERGASPNSTGGRYWCPCRWRAWPGTWTWSPLCSGPRPTPTPPAGIRHPLQALLANFPENNEEARYEGMQMEPGFGLVLTGWSNRFAAAPYAILYIIMSLWAPPDQTFKILGLLLRAGADPTLISGKGGSALHAAAYSSSIGVLALLLQDDYSTLEARRKTVNYDAPLLGTALDCATGTFRWDKALILRLWADSEIRFRGLLRLRAKRIFVKSEWTENNFVEV</sequence>
<dbReference type="InterPro" id="IPR036770">
    <property type="entry name" value="Ankyrin_rpt-contain_sf"/>
</dbReference>
<dbReference type="Proteomes" id="UP000838763">
    <property type="component" value="Unassembled WGS sequence"/>
</dbReference>
<keyword evidence="6" id="KW-1185">Reference proteome</keyword>
<dbReference type="PANTHER" id="PTHR10039">
    <property type="entry name" value="AMELOGENIN"/>
    <property type="match status" value="1"/>
</dbReference>
<dbReference type="EMBL" id="CALLCH030000019">
    <property type="protein sequence ID" value="CAI4218956.1"/>
    <property type="molecule type" value="Genomic_DNA"/>
</dbReference>
<dbReference type="OrthoDB" id="539213at2759"/>
<dbReference type="Gene3D" id="1.25.40.20">
    <property type="entry name" value="Ankyrin repeat-containing domain"/>
    <property type="match status" value="3"/>
</dbReference>
<dbReference type="InterPro" id="IPR027417">
    <property type="entry name" value="P-loop_NTPase"/>
</dbReference>
<dbReference type="Pfam" id="PF12796">
    <property type="entry name" value="Ank_2"/>
    <property type="match status" value="1"/>
</dbReference>
<dbReference type="Gene3D" id="3.40.50.300">
    <property type="entry name" value="P-loop containing nucleotide triphosphate hydrolases"/>
    <property type="match status" value="1"/>
</dbReference>
<dbReference type="Gene3D" id="1.20.120.1020">
    <property type="entry name" value="Prion-inhibition and propagation, HeLo domain"/>
    <property type="match status" value="1"/>
</dbReference>
<evidence type="ECO:0000256" key="1">
    <source>
        <dbReference type="ARBA" id="ARBA00022737"/>
    </source>
</evidence>
<dbReference type="InterPro" id="IPR029498">
    <property type="entry name" value="HeLo_dom"/>
</dbReference>
<feature type="domain" description="Prion-inhibition and propagation HeLo" evidence="3">
    <location>
        <begin position="4"/>
        <end position="165"/>
    </location>
</feature>
<evidence type="ECO:0000259" key="4">
    <source>
        <dbReference type="Pfam" id="PF24883"/>
    </source>
</evidence>
<accession>A0A9P1HB23</accession>
<dbReference type="InterPro" id="IPR056884">
    <property type="entry name" value="NPHP3-like_N"/>
</dbReference>
<organism evidence="5 6">
    <name type="scientific">Parascedosporium putredinis</name>
    <dbReference type="NCBI Taxonomy" id="1442378"/>
    <lineage>
        <taxon>Eukaryota</taxon>
        <taxon>Fungi</taxon>
        <taxon>Dikarya</taxon>
        <taxon>Ascomycota</taxon>
        <taxon>Pezizomycotina</taxon>
        <taxon>Sordariomycetes</taxon>
        <taxon>Hypocreomycetidae</taxon>
        <taxon>Microascales</taxon>
        <taxon>Microascaceae</taxon>
        <taxon>Parascedosporium</taxon>
    </lineage>
</organism>
<proteinExistence type="predicted"/>
<evidence type="ECO:0000259" key="3">
    <source>
        <dbReference type="Pfam" id="PF14479"/>
    </source>
</evidence>
<evidence type="ECO:0000256" key="2">
    <source>
        <dbReference type="PROSITE-ProRule" id="PRU00023"/>
    </source>
</evidence>
<dbReference type="PANTHER" id="PTHR10039:SF16">
    <property type="entry name" value="GPI INOSITOL-DEACYLASE"/>
    <property type="match status" value="1"/>
</dbReference>
<name>A0A9P1HB23_9PEZI</name>
<protein>
    <submittedName>
        <fullName evidence="5">Uncharacterized protein</fullName>
    </submittedName>
</protein>
<evidence type="ECO:0000313" key="6">
    <source>
        <dbReference type="Proteomes" id="UP000838763"/>
    </source>
</evidence>
<comment type="caution">
    <text evidence="5">The sequence shown here is derived from an EMBL/GenBank/DDBJ whole genome shotgun (WGS) entry which is preliminary data.</text>
</comment>
<reference evidence="5" key="1">
    <citation type="submission" date="2022-11" db="EMBL/GenBank/DDBJ databases">
        <authorList>
            <person name="Scott C."/>
            <person name="Bruce N."/>
        </authorList>
    </citation>
    <scope>NUCLEOTIDE SEQUENCE</scope>
</reference>
<dbReference type="Pfam" id="PF24883">
    <property type="entry name" value="NPHP3_N"/>
    <property type="match status" value="1"/>
</dbReference>
<gene>
    <name evidence="5" type="ORF">PPNO1_LOCUS8526</name>
</gene>
<dbReference type="SMART" id="SM00248">
    <property type="entry name" value="ANK"/>
    <property type="match status" value="7"/>
</dbReference>
<dbReference type="SUPFAM" id="SSF48403">
    <property type="entry name" value="Ankyrin repeat"/>
    <property type="match status" value="2"/>
</dbReference>
<feature type="repeat" description="ANK" evidence="2">
    <location>
        <begin position="1096"/>
        <end position="1128"/>
    </location>
</feature>